<dbReference type="EMBL" id="CM047739">
    <property type="protein sequence ID" value="KAJ0043639.1"/>
    <property type="molecule type" value="Genomic_DNA"/>
</dbReference>
<dbReference type="Proteomes" id="UP001163603">
    <property type="component" value="Chromosome 4"/>
</dbReference>
<accession>A0ACC0Z0W9</accession>
<name>A0ACC0Z0W9_9ROSI</name>
<sequence length="560" mass="63937">MGSEGKSKEKTKSRKRSSSSESEDERRSKRHRSDKKDKGKEKKHRKHRSDKEKKSRDKHRDKHQKGNHHSKHEIQQLTSEDYFSKNNEFATWLKEEKKLFFSDLSSESAREYFSDFVKVWNKNKLDSQYYEGISSAPRELELAMSYNKLSIFKLKSSPVYIGSRQIQTHLNPRTISTAPFKSCPIKQQEEQQESHSSHGFVSLSNHPNPEISCFYQKGFSQITKESTGKALHALCIQGMANLSVFHNNNLINMYSKFGYIDFARYVFDKMSERNDASWNNLISGVVRLRACRFVSDARRVFEEMPNRNVVSWTSLMAAYLECGTVMEVMSIYRHMKCEVGYQVLGDVIKFGLENTLYVPNSLISMFGNFGSVKEARNIFQSKNGTWGIHGLVVKLGLDSNVCVCNTLLSMYSEAGRSKDAEFVFQEMPERDLYSWNSLIACYVQDGKRLQALEVFSNMLQKQKIHNYVTFTSALAACSDPEFAVQGKIIHALMMPQRDTVSWNALIGGYAGNEEPNAAVEAYKLMKEEGTPMNCITIANVLGACLTPQDLLKHGMPIHGF</sequence>
<gene>
    <name evidence="1" type="ORF">Pint_18148</name>
</gene>
<keyword evidence="2" id="KW-1185">Reference proteome</keyword>
<evidence type="ECO:0000313" key="2">
    <source>
        <dbReference type="Proteomes" id="UP001163603"/>
    </source>
</evidence>
<protein>
    <submittedName>
        <fullName evidence="1">Uncharacterized protein</fullName>
    </submittedName>
</protein>
<evidence type="ECO:0000313" key="1">
    <source>
        <dbReference type="EMBL" id="KAJ0043639.1"/>
    </source>
</evidence>
<comment type="caution">
    <text evidence="1">The sequence shown here is derived from an EMBL/GenBank/DDBJ whole genome shotgun (WGS) entry which is preliminary data.</text>
</comment>
<proteinExistence type="predicted"/>
<reference evidence="2" key="1">
    <citation type="journal article" date="2023" name="G3 (Bethesda)">
        <title>Genome assembly and association tests identify interacting loci associated with vigor, precocity, and sex in interspecific pistachio rootstocks.</title>
        <authorList>
            <person name="Palmer W."/>
            <person name="Jacygrad E."/>
            <person name="Sagayaradj S."/>
            <person name="Cavanaugh K."/>
            <person name="Han R."/>
            <person name="Bertier L."/>
            <person name="Beede B."/>
            <person name="Kafkas S."/>
            <person name="Golino D."/>
            <person name="Preece J."/>
            <person name="Michelmore R."/>
        </authorList>
    </citation>
    <scope>NUCLEOTIDE SEQUENCE [LARGE SCALE GENOMIC DNA]</scope>
</reference>
<organism evidence="1 2">
    <name type="scientific">Pistacia integerrima</name>
    <dbReference type="NCBI Taxonomy" id="434235"/>
    <lineage>
        <taxon>Eukaryota</taxon>
        <taxon>Viridiplantae</taxon>
        <taxon>Streptophyta</taxon>
        <taxon>Embryophyta</taxon>
        <taxon>Tracheophyta</taxon>
        <taxon>Spermatophyta</taxon>
        <taxon>Magnoliopsida</taxon>
        <taxon>eudicotyledons</taxon>
        <taxon>Gunneridae</taxon>
        <taxon>Pentapetalae</taxon>
        <taxon>rosids</taxon>
        <taxon>malvids</taxon>
        <taxon>Sapindales</taxon>
        <taxon>Anacardiaceae</taxon>
        <taxon>Pistacia</taxon>
    </lineage>
</organism>